<keyword evidence="5 13" id="KW-0732">Signal</keyword>
<dbReference type="PROSITE" id="PS50213">
    <property type="entry name" value="FAS1"/>
    <property type="match status" value="2"/>
</dbReference>
<dbReference type="Pfam" id="PF02469">
    <property type="entry name" value="Fasciclin"/>
    <property type="match status" value="2"/>
</dbReference>
<dbReference type="GO" id="GO:0005886">
    <property type="term" value="C:plasma membrane"/>
    <property type="evidence" value="ECO:0007669"/>
    <property type="project" value="UniProtKB-SubCell"/>
</dbReference>
<evidence type="ECO:0000256" key="10">
    <source>
        <dbReference type="ARBA" id="ARBA00023288"/>
    </source>
</evidence>
<feature type="region of interest" description="Disordered" evidence="12">
    <location>
        <begin position="339"/>
        <end position="385"/>
    </location>
</feature>
<dbReference type="GO" id="GO:0098552">
    <property type="term" value="C:side of membrane"/>
    <property type="evidence" value="ECO:0007669"/>
    <property type="project" value="UniProtKB-KW"/>
</dbReference>
<dbReference type="AlphaFoldDB" id="A0AAV0FIF0"/>
<organism evidence="15 16">
    <name type="scientific">Cuscuta epithymum</name>
    <dbReference type="NCBI Taxonomy" id="186058"/>
    <lineage>
        <taxon>Eukaryota</taxon>
        <taxon>Viridiplantae</taxon>
        <taxon>Streptophyta</taxon>
        <taxon>Embryophyta</taxon>
        <taxon>Tracheophyta</taxon>
        <taxon>Spermatophyta</taxon>
        <taxon>Magnoliopsida</taxon>
        <taxon>eudicotyledons</taxon>
        <taxon>Gunneridae</taxon>
        <taxon>Pentapetalae</taxon>
        <taxon>asterids</taxon>
        <taxon>lamiids</taxon>
        <taxon>Solanales</taxon>
        <taxon>Convolvulaceae</taxon>
        <taxon>Cuscuteae</taxon>
        <taxon>Cuscuta</taxon>
        <taxon>Cuscuta subgen. Cuscuta</taxon>
    </lineage>
</organism>
<evidence type="ECO:0000256" key="2">
    <source>
        <dbReference type="ARBA" id="ARBA00007843"/>
    </source>
</evidence>
<dbReference type="SMART" id="SM00554">
    <property type="entry name" value="FAS1"/>
    <property type="match status" value="1"/>
</dbReference>
<keyword evidence="16" id="KW-1185">Reference proteome</keyword>
<evidence type="ECO:0000256" key="7">
    <source>
        <dbReference type="ARBA" id="ARBA00022974"/>
    </source>
</evidence>
<evidence type="ECO:0000256" key="1">
    <source>
        <dbReference type="ARBA" id="ARBA00004609"/>
    </source>
</evidence>
<comment type="subcellular location">
    <subcellularLocation>
        <location evidence="1">Cell membrane</location>
        <topology evidence="1">Lipid-anchor</topology>
        <topology evidence="1">GPI-anchor</topology>
    </subcellularLocation>
</comment>
<feature type="domain" description="FAS1" evidence="14">
    <location>
        <begin position="27"/>
        <end position="176"/>
    </location>
</feature>
<dbReference type="EMBL" id="CAMAPF010000986">
    <property type="protein sequence ID" value="CAH9135217.1"/>
    <property type="molecule type" value="Genomic_DNA"/>
</dbReference>
<accession>A0AAV0FIF0</accession>
<comment type="function">
    <text evidence="11">May be a cell surface adhesion protein.</text>
</comment>
<keyword evidence="9" id="KW-0325">Glycoprotein</keyword>
<evidence type="ECO:0000256" key="13">
    <source>
        <dbReference type="SAM" id="SignalP"/>
    </source>
</evidence>
<keyword evidence="6" id="KW-0677">Repeat</keyword>
<evidence type="ECO:0000256" key="11">
    <source>
        <dbReference type="ARBA" id="ARBA00024686"/>
    </source>
</evidence>
<evidence type="ECO:0000313" key="16">
    <source>
        <dbReference type="Proteomes" id="UP001152523"/>
    </source>
</evidence>
<dbReference type="PANTHER" id="PTHR32382:SF4">
    <property type="entry name" value="FASCICLIN-LIKE ARABINOGALACTAN PROTEIN 1"/>
    <property type="match status" value="1"/>
</dbReference>
<comment type="similarity">
    <text evidence="2">Belongs to the fasciclin-like AGP family.</text>
</comment>
<evidence type="ECO:0000256" key="5">
    <source>
        <dbReference type="ARBA" id="ARBA00022729"/>
    </source>
</evidence>
<dbReference type="Gene3D" id="2.30.180.10">
    <property type="entry name" value="FAS1 domain"/>
    <property type="match status" value="2"/>
</dbReference>
<name>A0AAV0FIF0_9ASTE</name>
<evidence type="ECO:0000256" key="3">
    <source>
        <dbReference type="ARBA" id="ARBA00022475"/>
    </source>
</evidence>
<sequence length="416" mass="44605">MQLLPPAAAATAFLTLILLLLPSAGEAHNITSILAKYKEFSTFNRYLSLTRLATDINNRETITVCAVDDDAMADLLAKQHSIYTIKNILSSHVILDYYGSKKLHQLTNGTALAATMLQATGSAPGATGFVNIMDLKGGKVGFGSQGNGAAIPEANFVRSVEEIPYNISIIHINRVLRSSAVAAEAPAPATTQTSLTQIMSDHGCKLFAEMLRHSAAEQTFEGDIEGGLTIFCPVDDAMRKFIPKYKNLTRDQQESLLEYHGIPVYQTLQSLRSNNGDMNTLATDGPNFGINVQNDGQDVTLKTKINKAKITGTLWNKQPLVILTIDEVLMPKELFKPAPVPTPAPAPSREEDDAESPKPAAGKKRKPTNKSHTDSPADAPAGEVADQNADANGVVGFNGGRFVTAGISICCAFLLL</sequence>
<dbReference type="InterPro" id="IPR033254">
    <property type="entry name" value="Plant_FLA"/>
</dbReference>
<dbReference type="Proteomes" id="UP001152523">
    <property type="component" value="Unassembled WGS sequence"/>
</dbReference>
<reference evidence="15" key="1">
    <citation type="submission" date="2022-07" db="EMBL/GenBank/DDBJ databases">
        <authorList>
            <person name="Macas J."/>
            <person name="Novak P."/>
            <person name="Neumann P."/>
        </authorList>
    </citation>
    <scope>NUCLEOTIDE SEQUENCE</scope>
</reference>
<evidence type="ECO:0000259" key="14">
    <source>
        <dbReference type="PROSITE" id="PS50213"/>
    </source>
</evidence>
<dbReference type="FunFam" id="2.30.180.10:FF:000010">
    <property type="entry name" value="Fasciclin-like arabinogalactan protein 2"/>
    <property type="match status" value="1"/>
</dbReference>
<feature type="signal peptide" evidence="13">
    <location>
        <begin position="1"/>
        <end position="27"/>
    </location>
</feature>
<dbReference type="InterPro" id="IPR036378">
    <property type="entry name" value="FAS1_dom_sf"/>
</dbReference>
<evidence type="ECO:0000256" key="9">
    <source>
        <dbReference type="ARBA" id="ARBA00023180"/>
    </source>
</evidence>
<dbReference type="PANTHER" id="PTHR32382">
    <property type="entry name" value="FASCICLIN-LIKE ARABINOGALACTAN PROTEIN"/>
    <property type="match status" value="1"/>
</dbReference>
<evidence type="ECO:0000256" key="6">
    <source>
        <dbReference type="ARBA" id="ARBA00022737"/>
    </source>
</evidence>
<comment type="caution">
    <text evidence="15">The sequence shown here is derived from an EMBL/GenBank/DDBJ whole genome shotgun (WGS) entry which is preliminary data.</text>
</comment>
<protein>
    <recommendedName>
        <fullName evidence="14">FAS1 domain-containing protein</fullName>
    </recommendedName>
</protein>
<evidence type="ECO:0000313" key="15">
    <source>
        <dbReference type="EMBL" id="CAH9135217.1"/>
    </source>
</evidence>
<dbReference type="FunFam" id="2.30.180.10:FF:000008">
    <property type="entry name" value="Fasciclin-like arabinogalactan protein 10"/>
    <property type="match status" value="1"/>
</dbReference>
<keyword evidence="4" id="KW-0336">GPI-anchor</keyword>
<keyword evidence="3" id="KW-1003">Cell membrane</keyword>
<evidence type="ECO:0000256" key="8">
    <source>
        <dbReference type="ARBA" id="ARBA00023136"/>
    </source>
</evidence>
<proteinExistence type="inferred from homology"/>
<keyword evidence="10" id="KW-0449">Lipoprotein</keyword>
<feature type="chain" id="PRO_5043673140" description="FAS1 domain-containing protein" evidence="13">
    <location>
        <begin position="28"/>
        <end position="416"/>
    </location>
</feature>
<dbReference type="InterPro" id="IPR000782">
    <property type="entry name" value="FAS1_domain"/>
</dbReference>
<dbReference type="SUPFAM" id="SSF82153">
    <property type="entry name" value="FAS1 domain"/>
    <property type="match status" value="2"/>
</dbReference>
<feature type="domain" description="FAS1" evidence="14">
    <location>
        <begin position="191"/>
        <end position="329"/>
    </location>
</feature>
<keyword evidence="8" id="KW-0472">Membrane</keyword>
<evidence type="ECO:0000256" key="4">
    <source>
        <dbReference type="ARBA" id="ARBA00022622"/>
    </source>
</evidence>
<gene>
    <name evidence="15" type="ORF">CEPIT_LOCUS34347</name>
</gene>
<evidence type="ECO:0000256" key="12">
    <source>
        <dbReference type="SAM" id="MobiDB-lite"/>
    </source>
</evidence>
<keyword evidence="7" id="KW-0654">Proteoglycan</keyword>